<feature type="domain" description="MrfA-like Zn-binding" evidence="1">
    <location>
        <begin position="470"/>
        <end position="568"/>
    </location>
</feature>
<sequence length="608" mass="66952">MKPIGNIRRSQVLSGNGPGAIIDFRGEGGAPLSVVAAGLDAWDQLSARQGLLNDQRITHEPLQARLGVRGFRLPPVGKERFGSVERDRLLPAYRFPDWHVCPRCELLQRSRLWGSETGRPELFCPACSTGRGRRAKKAFVVPVRFVVTCLDGHLQDFPWLSWPRHADGCGRRRPLKLKSEGSGLKGLRVQCTECSAERDLDGALSPGTLRSMKIRCEGLQPWLKSEGCECTNEPVAIQRGASNAYFPVIASALDVPPFGGSFRDQLEEFWGDLTELDDPGQLPRYVRQRIHPLWPDPSVTAEELTSRIATLLDLLSNDEADLRVNEHMMLCSASSNDDEHREFKVSPQPIPGSLAGHVSNLVSVDRLREVRALRGFTRLSPAEAEDRNAKIAPLSREKLNWLPAIEVRGEGIFVNFASVKVSEWESRDAVRERAAAAHAAAKRSWEEHNGSERPFPMEISPRFLLVHTTAHALAERLSLESGYSTASIRERLYVSPGPGGMCGFLLYTSAPDADGTLGGLSRKGRADEMEPLLLSALREIEWCSADPLCSTGILSLSEGSGSAACHCCSFVPETSCEHFNRHLDRGMLVGTPQDPSLGFFRGLLDVGR</sequence>
<dbReference type="EMBL" id="DSKI01000976">
    <property type="protein sequence ID" value="HEB45723.1"/>
    <property type="molecule type" value="Genomic_DNA"/>
</dbReference>
<dbReference type="AlphaFoldDB" id="A0A7C1T0P4"/>
<gene>
    <name evidence="2" type="ORF">ENP70_18985</name>
</gene>
<dbReference type="InterPro" id="IPR047721">
    <property type="entry name" value="DrmB"/>
</dbReference>
<protein>
    <recommendedName>
        <fullName evidence="1">MrfA-like Zn-binding domain-containing protein</fullName>
    </recommendedName>
</protein>
<organism evidence="2">
    <name type="scientific">Agrobacterium albertimagni</name>
    <dbReference type="NCBI Taxonomy" id="147266"/>
    <lineage>
        <taxon>Bacteria</taxon>
        <taxon>Pseudomonadati</taxon>
        <taxon>Pseudomonadota</taxon>
        <taxon>Alphaproteobacteria</taxon>
        <taxon>Hyphomicrobiales</taxon>
        <taxon>Rhizobiaceae</taxon>
        <taxon>Rhizobium/Agrobacterium group</taxon>
        <taxon>Agrobacterium</taxon>
    </lineage>
</organism>
<name>A0A7C1T0P4_9HYPH</name>
<accession>A0A7C1T0P4</accession>
<proteinExistence type="predicted"/>
<evidence type="ECO:0000259" key="1">
    <source>
        <dbReference type="Pfam" id="PF09369"/>
    </source>
</evidence>
<dbReference type="InterPro" id="IPR018973">
    <property type="entry name" value="MZB"/>
</dbReference>
<evidence type="ECO:0000313" key="2">
    <source>
        <dbReference type="EMBL" id="HEB45723.1"/>
    </source>
</evidence>
<comment type="caution">
    <text evidence="2">The sequence shown here is derived from an EMBL/GenBank/DDBJ whole genome shotgun (WGS) entry which is preliminary data.</text>
</comment>
<reference evidence="2" key="1">
    <citation type="journal article" date="2020" name="mSystems">
        <title>Genome- and Community-Level Interaction Insights into Carbon Utilization and Element Cycling Functions of Hydrothermarchaeota in Hydrothermal Sediment.</title>
        <authorList>
            <person name="Zhou Z."/>
            <person name="Liu Y."/>
            <person name="Xu W."/>
            <person name="Pan J."/>
            <person name="Luo Z.H."/>
            <person name="Li M."/>
        </authorList>
    </citation>
    <scope>NUCLEOTIDE SEQUENCE [LARGE SCALE GENOMIC DNA]</scope>
    <source>
        <strain evidence="2">SpSt-243</strain>
    </source>
</reference>
<dbReference type="Pfam" id="PF09369">
    <property type="entry name" value="MZB"/>
    <property type="match status" value="1"/>
</dbReference>
<dbReference type="NCBIfam" id="NF038324">
    <property type="entry name" value="DrmB_fam"/>
    <property type="match status" value="1"/>
</dbReference>